<gene>
    <name evidence="4" type="ORF">SAMN02745158_03282</name>
</gene>
<dbReference type="Proteomes" id="UP000184245">
    <property type="component" value="Unassembled WGS sequence"/>
</dbReference>
<protein>
    <submittedName>
        <fullName evidence="4">Glycosyl transferase family 2</fullName>
    </submittedName>
</protein>
<evidence type="ECO:0000259" key="3">
    <source>
        <dbReference type="Pfam" id="PF00535"/>
    </source>
</evidence>
<proteinExistence type="predicted"/>
<sequence>MISIIVPAYNAEKTVKKAVESAIHQTYKELEIIIVDDGSKDNTRKILEQMAGSDTRIKLIKKDQNEGLSAARNSGMSCASGDYLTFLDADDWIDVEHIEKLLEADKERHSDLIIGGYTHETMNETRTEAIVKREVKVDAKYIDRRKEILKSAVYFDSKKVFAYTCIKLYKTNIINDNNLQFEKCPLIEDFLFNVKYWNYITSLSSSDNTGYHYVKATSEALTQRFLPNYFELINVRLDAMRSLLQQNNLYVGNVRTMVANVHIKHCIAAMVRNNAEAAGFSIKEIYRENKRILKHENSVEAAKYAKGSTIQERVCNLIFKTKCASLNSFFAYIVCKMQNSKGAVFDKLK</sequence>
<evidence type="ECO:0000256" key="2">
    <source>
        <dbReference type="ARBA" id="ARBA00022679"/>
    </source>
</evidence>
<evidence type="ECO:0000256" key="1">
    <source>
        <dbReference type="ARBA" id="ARBA00022676"/>
    </source>
</evidence>
<dbReference type="InterPro" id="IPR029044">
    <property type="entry name" value="Nucleotide-diphossugar_trans"/>
</dbReference>
<dbReference type="RefSeq" id="WP_072853688.1">
    <property type="nucleotide sequence ID" value="NZ_FQVI01000021.1"/>
</dbReference>
<dbReference type="PANTHER" id="PTHR22916:SF51">
    <property type="entry name" value="GLYCOSYLTRANSFERASE EPSH-RELATED"/>
    <property type="match status" value="1"/>
</dbReference>
<organism evidence="4 5">
    <name type="scientific">Lactonifactor longoviformis DSM 17459</name>
    <dbReference type="NCBI Taxonomy" id="1122155"/>
    <lineage>
        <taxon>Bacteria</taxon>
        <taxon>Bacillati</taxon>
        <taxon>Bacillota</taxon>
        <taxon>Clostridia</taxon>
        <taxon>Eubacteriales</taxon>
        <taxon>Clostridiaceae</taxon>
        <taxon>Lactonifactor</taxon>
    </lineage>
</organism>
<dbReference type="AlphaFoldDB" id="A0A1M5AP28"/>
<keyword evidence="2 4" id="KW-0808">Transferase</keyword>
<keyword evidence="5" id="KW-1185">Reference proteome</keyword>
<dbReference type="Gene3D" id="3.90.550.10">
    <property type="entry name" value="Spore Coat Polysaccharide Biosynthesis Protein SpsA, Chain A"/>
    <property type="match status" value="1"/>
</dbReference>
<dbReference type="STRING" id="1122155.SAMN02745158_03282"/>
<dbReference type="SUPFAM" id="SSF53448">
    <property type="entry name" value="Nucleotide-diphospho-sugar transferases"/>
    <property type="match status" value="1"/>
</dbReference>
<dbReference type="Pfam" id="PF00535">
    <property type="entry name" value="Glycos_transf_2"/>
    <property type="match status" value="1"/>
</dbReference>
<dbReference type="InterPro" id="IPR001173">
    <property type="entry name" value="Glyco_trans_2-like"/>
</dbReference>
<dbReference type="PANTHER" id="PTHR22916">
    <property type="entry name" value="GLYCOSYLTRANSFERASE"/>
    <property type="match status" value="1"/>
</dbReference>
<dbReference type="OrthoDB" id="9807674at2"/>
<dbReference type="GO" id="GO:0016757">
    <property type="term" value="F:glycosyltransferase activity"/>
    <property type="evidence" value="ECO:0007669"/>
    <property type="project" value="UniProtKB-KW"/>
</dbReference>
<evidence type="ECO:0000313" key="4">
    <source>
        <dbReference type="EMBL" id="SHF32013.1"/>
    </source>
</evidence>
<dbReference type="CDD" id="cd00761">
    <property type="entry name" value="Glyco_tranf_GTA_type"/>
    <property type="match status" value="1"/>
</dbReference>
<reference evidence="4 5" key="1">
    <citation type="submission" date="2016-11" db="EMBL/GenBank/DDBJ databases">
        <authorList>
            <person name="Jaros S."/>
            <person name="Januszkiewicz K."/>
            <person name="Wedrychowicz H."/>
        </authorList>
    </citation>
    <scope>NUCLEOTIDE SEQUENCE [LARGE SCALE GENOMIC DNA]</scope>
    <source>
        <strain evidence="4 5">DSM 17459</strain>
    </source>
</reference>
<name>A0A1M5AP28_9CLOT</name>
<accession>A0A1M5AP28</accession>
<keyword evidence="1" id="KW-0328">Glycosyltransferase</keyword>
<dbReference type="EMBL" id="FQVI01000021">
    <property type="protein sequence ID" value="SHF32013.1"/>
    <property type="molecule type" value="Genomic_DNA"/>
</dbReference>
<feature type="domain" description="Glycosyltransferase 2-like" evidence="3">
    <location>
        <begin position="3"/>
        <end position="130"/>
    </location>
</feature>
<evidence type="ECO:0000313" key="5">
    <source>
        <dbReference type="Proteomes" id="UP000184245"/>
    </source>
</evidence>